<keyword evidence="2" id="KW-0812">Transmembrane</keyword>
<comment type="caution">
    <text evidence="3">The sequence shown here is derived from an EMBL/GenBank/DDBJ whole genome shotgun (WGS) entry which is preliminary data.</text>
</comment>
<feature type="compositionally biased region" description="Low complexity" evidence="1">
    <location>
        <begin position="148"/>
        <end position="159"/>
    </location>
</feature>
<feature type="region of interest" description="Disordered" evidence="1">
    <location>
        <begin position="64"/>
        <end position="95"/>
    </location>
</feature>
<feature type="region of interest" description="Disordered" evidence="1">
    <location>
        <begin position="120"/>
        <end position="164"/>
    </location>
</feature>
<feature type="transmembrane region" description="Helical" evidence="2">
    <location>
        <begin position="97"/>
        <end position="117"/>
    </location>
</feature>
<feature type="compositionally biased region" description="Polar residues" evidence="1">
    <location>
        <begin position="263"/>
        <end position="273"/>
    </location>
</feature>
<sequence>MSTHRDGDDQLSGEAHPPETASHLGPTAERDGAFSLDDIAEMIGEALRQPPADDRGEQAALAAFRSARATNDAGVRTRRRDDWRPATRRRRRARGGALALAASTLLGGIAVASIGVVDSTRHPAPKVPTSSPLRSPAPTRGEQDARPTEPTTSPTASASHPGTVKDLEAHCRAYKKGKGRGHALKATAWQRLARAAGGERQIPGFCARLTGAVADLTPEPPKPDKATNKPTNKPTNEPQKTGKTKSTKNAEETGKGQGKPSAEAQQSIGSDRR</sequence>
<evidence type="ECO:0000313" key="4">
    <source>
        <dbReference type="Proteomes" id="UP001223978"/>
    </source>
</evidence>
<feature type="region of interest" description="Disordered" evidence="1">
    <location>
        <begin position="1"/>
        <end position="35"/>
    </location>
</feature>
<proteinExistence type="predicted"/>
<reference evidence="3 4" key="1">
    <citation type="submission" date="2023-05" db="EMBL/GenBank/DDBJ databases">
        <title>Draft genome sequence of Streptomyces sp. B-S-A6 isolated from a cave soil in Thailand.</title>
        <authorList>
            <person name="Chamroensaksri N."/>
            <person name="Muangham S."/>
        </authorList>
    </citation>
    <scope>NUCLEOTIDE SEQUENCE [LARGE SCALE GENOMIC DNA]</scope>
    <source>
        <strain evidence="3 4">B-S-A6</strain>
    </source>
</reference>
<evidence type="ECO:0000256" key="2">
    <source>
        <dbReference type="SAM" id="Phobius"/>
    </source>
</evidence>
<feature type="region of interest" description="Disordered" evidence="1">
    <location>
        <begin position="214"/>
        <end position="273"/>
    </location>
</feature>
<accession>A0ABT6SI39</accession>
<dbReference type="EMBL" id="JASCIQ010000037">
    <property type="protein sequence ID" value="MDI3407867.1"/>
    <property type="molecule type" value="Genomic_DNA"/>
</dbReference>
<organism evidence="3 4">
    <name type="scientific">Streptomyces cavernicola</name>
    <dbReference type="NCBI Taxonomy" id="3043613"/>
    <lineage>
        <taxon>Bacteria</taxon>
        <taxon>Bacillati</taxon>
        <taxon>Actinomycetota</taxon>
        <taxon>Actinomycetes</taxon>
        <taxon>Kitasatosporales</taxon>
        <taxon>Streptomycetaceae</taxon>
        <taxon>Streptomyces</taxon>
    </lineage>
</organism>
<name>A0ABT6SI39_9ACTN</name>
<dbReference type="Proteomes" id="UP001223978">
    <property type="component" value="Unassembled WGS sequence"/>
</dbReference>
<evidence type="ECO:0000256" key="1">
    <source>
        <dbReference type="SAM" id="MobiDB-lite"/>
    </source>
</evidence>
<keyword evidence="2" id="KW-1133">Transmembrane helix</keyword>
<keyword evidence="4" id="KW-1185">Reference proteome</keyword>
<gene>
    <name evidence="3" type="ORF">QIS96_29140</name>
</gene>
<keyword evidence="2" id="KW-0472">Membrane</keyword>
<evidence type="ECO:0000313" key="3">
    <source>
        <dbReference type="EMBL" id="MDI3407867.1"/>
    </source>
</evidence>
<dbReference type="RefSeq" id="WP_282545773.1">
    <property type="nucleotide sequence ID" value="NZ_JASCIQ010000037.1"/>
</dbReference>
<protein>
    <submittedName>
        <fullName evidence="3">Uncharacterized protein</fullName>
    </submittedName>
</protein>
<feature type="compositionally biased region" description="Polar residues" evidence="1">
    <location>
        <begin position="228"/>
        <end position="241"/>
    </location>
</feature>